<sequence length="141" mass="15587">MGVDFLVLQLEALSDFCPHFLAGLSRSPRKRSDSKSPRHSSKKSQSKSPRREMRDHSESKSPRRGCSKSGGSDRSQSRSPGRDDADIVQQEQNHEDQPGNISNGAGDAGQREDESKENGDRESRDNTGDETRDSSRSPSQD</sequence>
<evidence type="ECO:0000256" key="1">
    <source>
        <dbReference type="SAM" id="MobiDB-lite"/>
    </source>
</evidence>
<organism evidence="2 3">
    <name type="scientific">Elysia crispata</name>
    <name type="common">lettuce slug</name>
    <dbReference type="NCBI Taxonomy" id="231223"/>
    <lineage>
        <taxon>Eukaryota</taxon>
        <taxon>Metazoa</taxon>
        <taxon>Spiralia</taxon>
        <taxon>Lophotrochozoa</taxon>
        <taxon>Mollusca</taxon>
        <taxon>Gastropoda</taxon>
        <taxon>Heterobranchia</taxon>
        <taxon>Euthyneura</taxon>
        <taxon>Panpulmonata</taxon>
        <taxon>Sacoglossa</taxon>
        <taxon>Placobranchoidea</taxon>
        <taxon>Plakobranchidae</taxon>
        <taxon>Elysia</taxon>
    </lineage>
</organism>
<proteinExistence type="predicted"/>
<feature type="compositionally biased region" description="Basic and acidic residues" evidence="1">
    <location>
        <begin position="109"/>
        <end position="135"/>
    </location>
</feature>
<comment type="caution">
    <text evidence="2">The sequence shown here is derived from an EMBL/GenBank/DDBJ whole genome shotgun (WGS) entry which is preliminary data.</text>
</comment>
<evidence type="ECO:0000313" key="2">
    <source>
        <dbReference type="EMBL" id="KAK3734238.1"/>
    </source>
</evidence>
<reference evidence="2" key="1">
    <citation type="journal article" date="2023" name="G3 (Bethesda)">
        <title>A reference genome for the long-term kleptoplast-retaining sea slug Elysia crispata morphotype clarki.</title>
        <authorList>
            <person name="Eastman K.E."/>
            <person name="Pendleton A.L."/>
            <person name="Shaikh M.A."/>
            <person name="Suttiyut T."/>
            <person name="Ogas R."/>
            <person name="Tomko P."/>
            <person name="Gavelis G."/>
            <person name="Widhalm J.R."/>
            <person name="Wisecaver J.H."/>
        </authorList>
    </citation>
    <scope>NUCLEOTIDE SEQUENCE</scope>
    <source>
        <strain evidence="2">ECLA1</strain>
    </source>
</reference>
<dbReference type="AlphaFoldDB" id="A0AAE1CTE4"/>
<feature type="compositionally biased region" description="Basic and acidic residues" evidence="1">
    <location>
        <begin position="49"/>
        <end position="61"/>
    </location>
</feature>
<feature type="compositionally biased region" description="Polar residues" evidence="1">
    <location>
        <begin position="69"/>
        <end position="79"/>
    </location>
</feature>
<dbReference type="EMBL" id="JAWDGP010006856">
    <property type="protein sequence ID" value="KAK3734238.1"/>
    <property type="molecule type" value="Genomic_DNA"/>
</dbReference>
<keyword evidence="3" id="KW-1185">Reference proteome</keyword>
<dbReference type="Proteomes" id="UP001283361">
    <property type="component" value="Unassembled WGS sequence"/>
</dbReference>
<evidence type="ECO:0000313" key="3">
    <source>
        <dbReference type="Proteomes" id="UP001283361"/>
    </source>
</evidence>
<name>A0AAE1CTE4_9GAST</name>
<feature type="region of interest" description="Disordered" evidence="1">
    <location>
        <begin position="22"/>
        <end position="141"/>
    </location>
</feature>
<gene>
    <name evidence="2" type="ORF">RRG08_049656</name>
</gene>
<protein>
    <submittedName>
        <fullName evidence="2">Uncharacterized protein</fullName>
    </submittedName>
</protein>
<accession>A0AAE1CTE4</accession>